<keyword evidence="2" id="KW-1185">Reference proteome</keyword>
<dbReference type="EMBL" id="CAUYUJ010011487">
    <property type="protein sequence ID" value="CAK0831889.1"/>
    <property type="molecule type" value="Genomic_DNA"/>
</dbReference>
<evidence type="ECO:0000313" key="2">
    <source>
        <dbReference type="Proteomes" id="UP001189429"/>
    </source>
</evidence>
<dbReference type="Gene3D" id="2.10.50.10">
    <property type="entry name" value="Tumor Necrosis Factor Receptor, subunit A, domain 2"/>
    <property type="match status" value="1"/>
</dbReference>
<proteinExistence type="predicted"/>
<protein>
    <submittedName>
        <fullName evidence="1">Uncharacterized protein</fullName>
    </submittedName>
</protein>
<evidence type="ECO:0000313" key="1">
    <source>
        <dbReference type="EMBL" id="CAK0831889.1"/>
    </source>
</evidence>
<comment type="caution">
    <text evidence="1">The sequence shown here is derived from an EMBL/GenBank/DDBJ whole genome shotgun (WGS) entry which is preliminary data.</text>
</comment>
<dbReference type="Proteomes" id="UP001189429">
    <property type="component" value="Unassembled WGS sequence"/>
</dbReference>
<gene>
    <name evidence="1" type="ORF">PCOR1329_LOCUS30106</name>
</gene>
<name>A0ABN9SJF4_9DINO</name>
<organism evidence="1 2">
    <name type="scientific">Prorocentrum cordatum</name>
    <dbReference type="NCBI Taxonomy" id="2364126"/>
    <lineage>
        <taxon>Eukaryota</taxon>
        <taxon>Sar</taxon>
        <taxon>Alveolata</taxon>
        <taxon>Dinophyceae</taxon>
        <taxon>Prorocentrales</taxon>
        <taxon>Prorocentraceae</taxon>
        <taxon>Prorocentrum</taxon>
    </lineage>
</organism>
<sequence>GRVQPRLRQPRALRVLLQVRAGQVRARPGGAQLQVRGQGALRHVRRHPRARVRAGPLPGLHLRLGVPEVRARQVCVHQRAPRLPVRAQGALREPRRHHADRVRARVLRGRGQGWTRTPACPPGRYSNASVSSGCHPVPAGAYQDLAHQVSYKRCEPGSYSREEGCATCASCSLSYFSGVGSTACESCFRLSFAMDHAHTQWSGQCAGKLIALACSLVGCLVCFRCGCIGQVQQMRQKAAFRREMHQLQVSQLELQMRAAGAAGVPLEGGAAAAERARGGALGP</sequence>
<feature type="non-terminal residue" evidence="1">
    <location>
        <position position="1"/>
    </location>
</feature>
<accession>A0ABN9SJF4</accession>
<reference evidence="1" key="1">
    <citation type="submission" date="2023-10" db="EMBL/GenBank/DDBJ databases">
        <authorList>
            <person name="Chen Y."/>
            <person name="Shah S."/>
            <person name="Dougan E. K."/>
            <person name="Thang M."/>
            <person name="Chan C."/>
        </authorList>
    </citation>
    <scope>NUCLEOTIDE SEQUENCE [LARGE SCALE GENOMIC DNA]</scope>
</reference>